<dbReference type="AlphaFoldDB" id="A0A1H6ZFA2"/>
<proteinExistence type="predicted"/>
<organism evidence="1 2">
    <name type="scientific">Micromonospora phaseoli</name>
    <dbReference type="NCBI Taxonomy" id="1144548"/>
    <lineage>
        <taxon>Bacteria</taxon>
        <taxon>Bacillati</taxon>
        <taxon>Actinomycetota</taxon>
        <taxon>Actinomycetes</taxon>
        <taxon>Micromonosporales</taxon>
        <taxon>Micromonosporaceae</taxon>
        <taxon>Micromonospora</taxon>
    </lineage>
</organism>
<dbReference type="InterPro" id="IPR019587">
    <property type="entry name" value="Polyketide_cyclase/dehydratase"/>
</dbReference>
<keyword evidence="2" id="KW-1185">Reference proteome</keyword>
<protein>
    <submittedName>
        <fullName evidence="1">Polyketide cyclase / dehydrase and lipid transport</fullName>
    </submittedName>
</protein>
<dbReference type="Pfam" id="PF10604">
    <property type="entry name" value="Polyketide_cyc2"/>
    <property type="match status" value="1"/>
</dbReference>
<dbReference type="EMBL" id="FNYV01000005">
    <property type="protein sequence ID" value="SEJ52119.1"/>
    <property type="molecule type" value="Genomic_DNA"/>
</dbReference>
<accession>A0A1H6ZFA2</accession>
<dbReference type="Gene3D" id="3.30.530.20">
    <property type="match status" value="1"/>
</dbReference>
<dbReference type="SUPFAM" id="SSF55961">
    <property type="entry name" value="Bet v1-like"/>
    <property type="match status" value="1"/>
</dbReference>
<dbReference type="RefSeq" id="WP_092380511.1">
    <property type="nucleotide sequence ID" value="NZ_BOPI01000007.1"/>
</dbReference>
<evidence type="ECO:0000313" key="2">
    <source>
        <dbReference type="Proteomes" id="UP000198707"/>
    </source>
</evidence>
<sequence length="165" mass="17913">MSGSDRSDDLREAAQPGAGEVTATVIVNASAEKVFAALLAWERQSDWIPFTTVRVVEGDGGEGSLVEAVTTLGPAVIRDKMRVVRVDAPYEIGVVHCGTLLRGPGVLRCTQLESGRSQVVWHEWFHLPGGPAGRVAWPVLWPGSKFSLTQALRRFARQVEQGRLP</sequence>
<dbReference type="InterPro" id="IPR023393">
    <property type="entry name" value="START-like_dom_sf"/>
</dbReference>
<gene>
    <name evidence="1" type="ORF">SAMN05443287_10568</name>
</gene>
<dbReference type="OrthoDB" id="4823586at2"/>
<reference evidence="2" key="1">
    <citation type="submission" date="2016-10" db="EMBL/GenBank/DDBJ databases">
        <authorList>
            <person name="Varghese N."/>
            <person name="Submissions S."/>
        </authorList>
    </citation>
    <scope>NUCLEOTIDE SEQUENCE [LARGE SCALE GENOMIC DNA]</scope>
    <source>
        <strain evidence="2">CGMCC 4.7038</strain>
    </source>
</reference>
<dbReference type="CDD" id="cd07812">
    <property type="entry name" value="SRPBCC"/>
    <property type="match status" value="1"/>
</dbReference>
<name>A0A1H6ZFA2_9ACTN</name>
<dbReference type="STRING" id="1144548.SAMN05443287_10568"/>
<dbReference type="Proteomes" id="UP000198707">
    <property type="component" value="Unassembled WGS sequence"/>
</dbReference>
<evidence type="ECO:0000313" key="1">
    <source>
        <dbReference type="EMBL" id="SEJ52119.1"/>
    </source>
</evidence>